<dbReference type="Gene3D" id="1.10.260.40">
    <property type="entry name" value="lambda repressor-like DNA-binding domains"/>
    <property type="match status" value="1"/>
</dbReference>
<dbReference type="PANTHER" id="PTHR46558:SF11">
    <property type="entry name" value="HTH-TYPE TRANSCRIPTIONAL REGULATOR XRE"/>
    <property type="match status" value="1"/>
</dbReference>
<dbReference type="EMBL" id="BARV01027655">
    <property type="protein sequence ID" value="GAI39769.1"/>
    <property type="molecule type" value="Genomic_DNA"/>
</dbReference>
<organism evidence="3">
    <name type="scientific">marine sediment metagenome</name>
    <dbReference type="NCBI Taxonomy" id="412755"/>
    <lineage>
        <taxon>unclassified sequences</taxon>
        <taxon>metagenomes</taxon>
        <taxon>ecological metagenomes</taxon>
    </lineage>
</organism>
<dbReference type="SMART" id="SM00530">
    <property type="entry name" value="HTH_XRE"/>
    <property type="match status" value="1"/>
</dbReference>
<dbReference type="PROSITE" id="PS50943">
    <property type="entry name" value="HTH_CROC1"/>
    <property type="match status" value="1"/>
</dbReference>
<feature type="domain" description="HTH cro/C1-type" evidence="2">
    <location>
        <begin position="12"/>
        <end position="66"/>
    </location>
</feature>
<evidence type="ECO:0000256" key="1">
    <source>
        <dbReference type="ARBA" id="ARBA00023125"/>
    </source>
</evidence>
<dbReference type="Pfam" id="PF01381">
    <property type="entry name" value="HTH_3"/>
    <property type="match status" value="1"/>
</dbReference>
<evidence type="ECO:0000259" key="2">
    <source>
        <dbReference type="PROSITE" id="PS50943"/>
    </source>
</evidence>
<dbReference type="AlphaFoldDB" id="X1Q913"/>
<dbReference type="GO" id="GO:0003677">
    <property type="term" value="F:DNA binding"/>
    <property type="evidence" value="ECO:0007669"/>
    <property type="project" value="UniProtKB-KW"/>
</dbReference>
<proteinExistence type="predicted"/>
<dbReference type="CDD" id="cd00093">
    <property type="entry name" value="HTH_XRE"/>
    <property type="match status" value="1"/>
</dbReference>
<comment type="caution">
    <text evidence="3">The sequence shown here is derived from an EMBL/GenBank/DDBJ whole genome shotgun (WGS) entry which is preliminary data.</text>
</comment>
<protein>
    <recommendedName>
        <fullName evidence="2">HTH cro/C1-type domain-containing protein</fullName>
    </recommendedName>
</protein>
<evidence type="ECO:0000313" key="3">
    <source>
        <dbReference type="EMBL" id="GAI39769.1"/>
    </source>
</evidence>
<sequence length="66" mass="7590">DGADNMIDAKNLKKLRKRARLTQPQLAAKVGVSPSTVFRWEKGKNIPHPERLKKLNRIFSHLLEDN</sequence>
<name>X1Q913_9ZZZZ</name>
<dbReference type="PANTHER" id="PTHR46558">
    <property type="entry name" value="TRACRIPTIONAL REGULATORY PROTEIN-RELATED-RELATED"/>
    <property type="match status" value="1"/>
</dbReference>
<feature type="non-terminal residue" evidence="3">
    <location>
        <position position="1"/>
    </location>
</feature>
<gene>
    <name evidence="3" type="ORF">S06H3_44467</name>
</gene>
<reference evidence="3" key="1">
    <citation type="journal article" date="2014" name="Front. Microbiol.">
        <title>High frequency of phylogenetically diverse reductive dehalogenase-homologous genes in deep subseafloor sedimentary metagenomes.</title>
        <authorList>
            <person name="Kawai M."/>
            <person name="Futagami T."/>
            <person name="Toyoda A."/>
            <person name="Takaki Y."/>
            <person name="Nishi S."/>
            <person name="Hori S."/>
            <person name="Arai W."/>
            <person name="Tsubouchi T."/>
            <person name="Morono Y."/>
            <person name="Uchiyama I."/>
            <person name="Ito T."/>
            <person name="Fujiyama A."/>
            <person name="Inagaki F."/>
            <person name="Takami H."/>
        </authorList>
    </citation>
    <scope>NUCLEOTIDE SEQUENCE</scope>
    <source>
        <strain evidence="3">Expedition CK06-06</strain>
    </source>
</reference>
<keyword evidence="1" id="KW-0238">DNA-binding</keyword>
<dbReference type="InterPro" id="IPR010982">
    <property type="entry name" value="Lambda_DNA-bd_dom_sf"/>
</dbReference>
<dbReference type="SUPFAM" id="SSF47413">
    <property type="entry name" value="lambda repressor-like DNA-binding domains"/>
    <property type="match status" value="1"/>
</dbReference>
<dbReference type="InterPro" id="IPR001387">
    <property type="entry name" value="Cro/C1-type_HTH"/>
</dbReference>
<accession>X1Q913</accession>